<dbReference type="Proteomes" id="UP001558613">
    <property type="component" value="Unassembled WGS sequence"/>
</dbReference>
<evidence type="ECO:0000313" key="1">
    <source>
        <dbReference type="EMBL" id="KAL1269053.1"/>
    </source>
</evidence>
<organism evidence="1 2">
    <name type="scientific">Cirrhinus molitorella</name>
    <name type="common">mud carp</name>
    <dbReference type="NCBI Taxonomy" id="172907"/>
    <lineage>
        <taxon>Eukaryota</taxon>
        <taxon>Metazoa</taxon>
        <taxon>Chordata</taxon>
        <taxon>Craniata</taxon>
        <taxon>Vertebrata</taxon>
        <taxon>Euteleostomi</taxon>
        <taxon>Actinopterygii</taxon>
        <taxon>Neopterygii</taxon>
        <taxon>Teleostei</taxon>
        <taxon>Ostariophysi</taxon>
        <taxon>Cypriniformes</taxon>
        <taxon>Cyprinidae</taxon>
        <taxon>Labeoninae</taxon>
        <taxon>Labeonini</taxon>
        <taxon>Cirrhinus</taxon>
    </lineage>
</organism>
<accession>A0ABR3MWN3</accession>
<gene>
    <name evidence="1" type="ORF">QQF64_031342</name>
</gene>
<name>A0ABR3MWN3_9TELE</name>
<dbReference type="EMBL" id="JAYMGO010000008">
    <property type="protein sequence ID" value="KAL1269053.1"/>
    <property type="molecule type" value="Genomic_DNA"/>
</dbReference>
<keyword evidence="2" id="KW-1185">Reference proteome</keyword>
<sequence length="78" mass="8707">MDELAITLTATWWRLIAPQAPPPRSSEGELELQRGGARALAPPIWLCSEYHLASCSLYKSVVQLLQQTTDTDSSFYIL</sequence>
<comment type="caution">
    <text evidence="1">The sequence shown here is derived from an EMBL/GenBank/DDBJ whole genome shotgun (WGS) entry which is preliminary data.</text>
</comment>
<reference evidence="1 2" key="1">
    <citation type="submission" date="2023-09" db="EMBL/GenBank/DDBJ databases">
        <authorList>
            <person name="Wang M."/>
        </authorList>
    </citation>
    <scope>NUCLEOTIDE SEQUENCE [LARGE SCALE GENOMIC DNA]</scope>
    <source>
        <strain evidence="1">GT-2023</strain>
        <tissue evidence="1">Liver</tissue>
    </source>
</reference>
<protein>
    <submittedName>
        <fullName evidence="1">Uncharacterized protein</fullName>
    </submittedName>
</protein>
<proteinExistence type="predicted"/>
<evidence type="ECO:0000313" key="2">
    <source>
        <dbReference type="Proteomes" id="UP001558613"/>
    </source>
</evidence>